<dbReference type="InterPro" id="IPR034457">
    <property type="entry name" value="Organic_radical-activating"/>
</dbReference>
<dbReference type="SFLD" id="SFLDS00029">
    <property type="entry name" value="Radical_SAM"/>
    <property type="match status" value="1"/>
</dbReference>
<keyword evidence="9" id="KW-0408">Iron</keyword>
<dbReference type="PROSITE" id="PS51918">
    <property type="entry name" value="RADICAL_SAM"/>
    <property type="match status" value="1"/>
</dbReference>
<dbReference type="NCBIfam" id="TIGR02491">
    <property type="entry name" value="NrdG"/>
    <property type="match status" value="1"/>
</dbReference>
<keyword evidence="6" id="KW-0949">S-adenosyl-L-methionine</keyword>
<accession>A0A154BPK6</accession>
<dbReference type="SFLD" id="SFLDG01066">
    <property type="entry name" value="organic_radical-activating_enz"/>
    <property type="match status" value="1"/>
</dbReference>
<dbReference type="RefSeq" id="WP_066243908.1">
    <property type="nucleotide sequence ID" value="NZ_LSGP01000020.1"/>
</dbReference>
<dbReference type="SFLD" id="SFLDG01063">
    <property type="entry name" value="activating_enzymes__group_1"/>
    <property type="match status" value="1"/>
</dbReference>
<evidence type="ECO:0000313" key="14">
    <source>
        <dbReference type="EMBL" id="KYZ75914.1"/>
    </source>
</evidence>
<keyword evidence="15" id="KW-1185">Reference proteome</keyword>
<dbReference type="Proteomes" id="UP000076268">
    <property type="component" value="Unassembled WGS sequence"/>
</dbReference>
<evidence type="ECO:0000256" key="1">
    <source>
        <dbReference type="ARBA" id="ARBA00001966"/>
    </source>
</evidence>
<comment type="catalytic activity">
    <reaction evidence="11">
        <text>glycyl-[protein] + reduced [flavodoxin] + S-adenosyl-L-methionine = glycin-2-yl radical-[protein] + semiquinone [flavodoxin] + 5'-deoxyadenosine + L-methionine + H(+)</text>
        <dbReference type="Rhea" id="RHEA:61976"/>
        <dbReference type="Rhea" id="RHEA-COMP:10622"/>
        <dbReference type="Rhea" id="RHEA-COMP:14480"/>
        <dbReference type="Rhea" id="RHEA-COMP:15993"/>
        <dbReference type="Rhea" id="RHEA-COMP:15994"/>
        <dbReference type="ChEBI" id="CHEBI:15378"/>
        <dbReference type="ChEBI" id="CHEBI:17319"/>
        <dbReference type="ChEBI" id="CHEBI:29947"/>
        <dbReference type="ChEBI" id="CHEBI:32722"/>
        <dbReference type="ChEBI" id="CHEBI:57618"/>
        <dbReference type="ChEBI" id="CHEBI:57844"/>
        <dbReference type="ChEBI" id="CHEBI:59789"/>
        <dbReference type="ChEBI" id="CHEBI:140311"/>
    </reaction>
</comment>
<evidence type="ECO:0000256" key="2">
    <source>
        <dbReference type="ARBA" id="ARBA00003852"/>
    </source>
</evidence>
<organism evidence="14 15">
    <name type="scientific">Anaerosporomusa subterranea</name>
    <dbReference type="NCBI Taxonomy" id="1794912"/>
    <lineage>
        <taxon>Bacteria</taxon>
        <taxon>Bacillati</taxon>
        <taxon>Bacillota</taxon>
        <taxon>Negativicutes</taxon>
        <taxon>Acetonemataceae</taxon>
        <taxon>Anaerosporomusa</taxon>
    </lineage>
</organism>
<dbReference type="SFLD" id="SFLDF00299">
    <property type="entry name" value="anaerobic_ribonucleoside-triph"/>
    <property type="match status" value="1"/>
</dbReference>
<dbReference type="InterPro" id="IPR007197">
    <property type="entry name" value="rSAM"/>
</dbReference>
<comment type="cofactor">
    <cofactor evidence="1">
        <name>[4Fe-4S] cluster</name>
        <dbReference type="ChEBI" id="CHEBI:49883"/>
    </cofactor>
</comment>
<dbReference type="PROSITE" id="PS01087">
    <property type="entry name" value="RADICAL_ACTIVATING"/>
    <property type="match status" value="1"/>
</dbReference>
<dbReference type="AlphaFoldDB" id="A0A154BPK6"/>
<evidence type="ECO:0000256" key="9">
    <source>
        <dbReference type="ARBA" id="ARBA00023004"/>
    </source>
</evidence>
<gene>
    <name evidence="14" type="ORF">AXX12_10855</name>
</gene>
<dbReference type="Pfam" id="PF13353">
    <property type="entry name" value="Fer4_12"/>
    <property type="match status" value="1"/>
</dbReference>
<dbReference type="PANTHER" id="PTHR30352">
    <property type="entry name" value="PYRUVATE FORMATE-LYASE-ACTIVATING ENZYME"/>
    <property type="match status" value="1"/>
</dbReference>
<dbReference type="GO" id="GO:0051539">
    <property type="term" value="F:4 iron, 4 sulfur cluster binding"/>
    <property type="evidence" value="ECO:0007669"/>
    <property type="project" value="UniProtKB-KW"/>
</dbReference>
<comment type="function">
    <text evidence="2 12">Activation of anaerobic ribonucleoside-triphosphate reductase under anaerobic conditions by generation of an organic free radical, using S-adenosylmethionine and reduced flavodoxin as cosubstrates to produce 5'-deoxy-adenosine.</text>
</comment>
<evidence type="ECO:0000256" key="8">
    <source>
        <dbReference type="ARBA" id="ARBA00023002"/>
    </source>
</evidence>
<dbReference type="GO" id="GO:0043365">
    <property type="term" value="F:[formate-C-acetyltransferase]-activating enzyme activity"/>
    <property type="evidence" value="ECO:0007669"/>
    <property type="project" value="InterPro"/>
</dbReference>
<dbReference type="GO" id="GO:0004748">
    <property type="term" value="F:ribonucleoside-diphosphate reductase activity, thioredoxin disulfide as acceptor"/>
    <property type="evidence" value="ECO:0007669"/>
    <property type="project" value="TreeGrafter"/>
</dbReference>
<dbReference type="InterPro" id="IPR058240">
    <property type="entry name" value="rSAM_sf"/>
</dbReference>
<proteinExistence type="inferred from homology"/>
<evidence type="ECO:0000259" key="13">
    <source>
        <dbReference type="PROSITE" id="PS51918"/>
    </source>
</evidence>
<sequence>MLKLAGIVRESIVDGPGIRFVVFSQGCPHRCSGCHNAHTWPFEGGFTATTEQIIGEMHKNPLLTGITLSGGEPFCQSAAMAELAKAVHSKGLNVITYTGFTFEKLLEKKRSEPDVQVLLGQTDILIDGPFIKENQSYELNFTGSANQRVIDVQASLKKNAAVLIAI</sequence>
<keyword evidence="8 12" id="KW-0560">Oxidoreductase</keyword>
<dbReference type="SUPFAM" id="SSF102114">
    <property type="entry name" value="Radical SAM enzymes"/>
    <property type="match status" value="1"/>
</dbReference>
<dbReference type="EMBL" id="LSGP01000020">
    <property type="protein sequence ID" value="KYZ75914.1"/>
    <property type="molecule type" value="Genomic_DNA"/>
</dbReference>
<evidence type="ECO:0000256" key="4">
    <source>
        <dbReference type="ARBA" id="ARBA00014281"/>
    </source>
</evidence>
<dbReference type="EC" id="1.97.1.-" evidence="12"/>
<evidence type="ECO:0000256" key="3">
    <source>
        <dbReference type="ARBA" id="ARBA00009777"/>
    </source>
</evidence>
<evidence type="ECO:0000256" key="11">
    <source>
        <dbReference type="ARBA" id="ARBA00047365"/>
    </source>
</evidence>
<keyword evidence="5" id="KW-0004">4Fe-4S</keyword>
<dbReference type="Gene3D" id="3.20.20.70">
    <property type="entry name" value="Aldolase class I"/>
    <property type="match status" value="1"/>
</dbReference>
<comment type="similarity">
    <text evidence="3 12">Belongs to the organic radical-activating enzymes family.</text>
</comment>
<evidence type="ECO:0000256" key="6">
    <source>
        <dbReference type="ARBA" id="ARBA00022691"/>
    </source>
</evidence>
<dbReference type="GO" id="GO:0046872">
    <property type="term" value="F:metal ion binding"/>
    <property type="evidence" value="ECO:0007669"/>
    <property type="project" value="UniProtKB-KW"/>
</dbReference>
<dbReference type="InterPro" id="IPR013785">
    <property type="entry name" value="Aldolase_TIM"/>
</dbReference>
<dbReference type="InterPro" id="IPR001989">
    <property type="entry name" value="Radical_activat_CS"/>
</dbReference>
<dbReference type="STRING" id="1794912.AXX12_10855"/>
<evidence type="ECO:0000256" key="10">
    <source>
        <dbReference type="ARBA" id="ARBA00023014"/>
    </source>
</evidence>
<keyword evidence="7" id="KW-0479">Metal-binding</keyword>
<feature type="domain" description="Radical SAM core" evidence="13">
    <location>
        <begin position="13"/>
        <end position="166"/>
    </location>
</feature>
<keyword evidence="10" id="KW-0411">Iron-sulfur</keyword>
<reference evidence="14 15" key="1">
    <citation type="submission" date="2016-02" db="EMBL/GenBank/DDBJ databases">
        <title>Anaerosporomusa subterraneum gen. nov., sp. nov., a spore-forming obligate anaerobe isolated from saprolite.</title>
        <authorList>
            <person name="Choi J.K."/>
            <person name="Shah M."/>
            <person name="Yee N."/>
        </authorList>
    </citation>
    <scope>NUCLEOTIDE SEQUENCE [LARGE SCALE GENOMIC DNA]</scope>
    <source>
        <strain evidence="14 15">RU4</strain>
    </source>
</reference>
<comment type="caution">
    <text evidence="14">The sequence shown here is derived from an EMBL/GenBank/DDBJ whole genome shotgun (WGS) entry which is preliminary data.</text>
</comment>
<name>A0A154BPK6_ANASB</name>
<dbReference type="PANTHER" id="PTHR30352:SF2">
    <property type="entry name" value="ANAEROBIC RIBONUCLEOSIDE-TRIPHOSPHATE REDUCTASE-ACTIVATING PROTEIN"/>
    <property type="match status" value="1"/>
</dbReference>
<evidence type="ECO:0000256" key="5">
    <source>
        <dbReference type="ARBA" id="ARBA00022485"/>
    </source>
</evidence>
<dbReference type="CDD" id="cd01335">
    <property type="entry name" value="Radical_SAM"/>
    <property type="match status" value="1"/>
</dbReference>
<evidence type="ECO:0000256" key="12">
    <source>
        <dbReference type="PIRNR" id="PIRNR000368"/>
    </source>
</evidence>
<evidence type="ECO:0000313" key="15">
    <source>
        <dbReference type="Proteomes" id="UP000076268"/>
    </source>
</evidence>
<evidence type="ECO:0000256" key="7">
    <source>
        <dbReference type="ARBA" id="ARBA00022723"/>
    </source>
</evidence>
<dbReference type="OrthoDB" id="9782387at2"/>
<dbReference type="InterPro" id="IPR012837">
    <property type="entry name" value="NrdG"/>
</dbReference>
<dbReference type="PIRSF" id="PIRSF000368">
    <property type="entry name" value="NrdG"/>
    <property type="match status" value="1"/>
</dbReference>
<protein>
    <recommendedName>
        <fullName evidence="4 12">Anaerobic ribonucleoside-triphosphate reductase-activating protein</fullName>
        <ecNumber evidence="12">1.97.1.-</ecNumber>
    </recommendedName>
</protein>